<keyword evidence="1" id="KW-0472">Membrane</keyword>
<comment type="caution">
    <text evidence="2">The sequence shown here is derived from an EMBL/GenBank/DDBJ whole genome shotgun (WGS) entry which is preliminary data.</text>
</comment>
<sequence>MGSVALFLFFLLIFGAIFPWTALFDIHLQFGVVYSLLDPAIAILCIILPFSLCLLLYHQKHAAFLRKTYLITSKLKSRNTRKVVYFSGTRNEANIYFDQLDALWK</sequence>
<evidence type="ECO:0000313" key="2">
    <source>
        <dbReference type="EMBL" id="CAI5451807.1"/>
    </source>
</evidence>
<reference evidence="2" key="1">
    <citation type="submission" date="2022-11" db="EMBL/GenBank/DDBJ databases">
        <authorList>
            <person name="Kikuchi T."/>
        </authorList>
    </citation>
    <scope>NUCLEOTIDE SEQUENCE</scope>
    <source>
        <strain evidence="2">PS1010</strain>
    </source>
</reference>
<keyword evidence="1" id="KW-0812">Transmembrane</keyword>
<dbReference type="AlphaFoldDB" id="A0A9P1IX76"/>
<dbReference type="Proteomes" id="UP001152747">
    <property type="component" value="Unassembled WGS sequence"/>
</dbReference>
<evidence type="ECO:0000256" key="1">
    <source>
        <dbReference type="SAM" id="Phobius"/>
    </source>
</evidence>
<dbReference type="EMBL" id="CANHGI010000005">
    <property type="protein sequence ID" value="CAI5451807.1"/>
    <property type="molecule type" value="Genomic_DNA"/>
</dbReference>
<keyword evidence="1" id="KW-1133">Transmembrane helix</keyword>
<name>A0A9P1IX76_9PELO</name>
<feature type="transmembrane region" description="Helical" evidence="1">
    <location>
        <begin position="40"/>
        <end position="57"/>
    </location>
</feature>
<evidence type="ECO:0000313" key="3">
    <source>
        <dbReference type="Proteomes" id="UP001152747"/>
    </source>
</evidence>
<organism evidence="2 3">
    <name type="scientific">Caenorhabditis angaria</name>
    <dbReference type="NCBI Taxonomy" id="860376"/>
    <lineage>
        <taxon>Eukaryota</taxon>
        <taxon>Metazoa</taxon>
        <taxon>Ecdysozoa</taxon>
        <taxon>Nematoda</taxon>
        <taxon>Chromadorea</taxon>
        <taxon>Rhabditida</taxon>
        <taxon>Rhabditina</taxon>
        <taxon>Rhabditomorpha</taxon>
        <taxon>Rhabditoidea</taxon>
        <taxon>Rhabditidae</taxon>
        <taxon>Peloderinae</taxon>
        <taxon>Caenorhabditis</taxon>
    </lineage>
</organism>
<keyword evidence="3" id="KW-1185">Reference proteome</keyword>
<gene>
    <name evidence="2" type="ORF">CAMP_LOCUS14444</name>
</gene>
<proteinExistence type="predicted"/>
<accession>A0A9P1IX76</accession>
<protein>
    <submittedName>
        <fullName evidence="2">Uncharacterized protein</fullName>
    </submittedName>
</protein>